<evidence type="ECO:0000313" key="10">
    <source>
        <dbReference type="EMBL" id="KAK3900782.1"/>
    </source>
</evidence>
<evidence type="ECO:0000256" key="1">
    <source>
        <dbReference type="ARBA" id="ARBA00001947"/>
    </source>
</evidence>
<dbReference type="SUPFAM" id="SSF50129">
    <property type="entry name" value="GroES-like"/>
    <property type="match status" value="1"/>
</dbReference>
<dbReference type="InterPro" id="IPR013149">
    <property type="entry name" value="ADH-like_C"/>
</dbReference>
<dbReference type="SMART" id="SM00829">
    <property type="entry name" value="PKS_ER"/>
    <property type="match status" value="1"/>
</dbReference>
<evidence type="ECO:0000259" key="9">
    <source>
        <dbReference type="SMART" id="SM00829"/>
    </source>
</evidence>
<dbReference type="InterPro" id="IPR045306">
    <property type="entry name" value="SDH-like"/>
</dbReference>
<evidence type="ECO:0000256" key="7">
    <source>
        <dbReference type="ARBA" id="ARBA00023027"/>
    </source>
</evidence>
<dbReference type="SUPFAM" id="SSF51735">
    <property type="entry name" value="NAD(P)-binding Rossmann-fold domains"/>
    <property type="match status" value="1"/>
</dbReference>
<dbReference type="InterPro" id="IPR011032">
    <property type="entry name" value="GroES-like_sf"/>
</dbReference>
<reference evidence="10" key="2">
    <citation type="submission" date="2023-05" db="EMBL/GenBank/DDBJ databases">
        <authorList>
            <consortium name="Lawrence Berkeley National Laboratory"/>
            <person name="Steindorff A."/>
            <person name="Hensen N."/>
            <person name="Bonometti L."/>
            <person name="Westerberg I."/>
            <person name="Brannstrom I.O."/>
            <person name="Guillou S."/>
            <person name="Cros-Aarteil S."/>
            <person name="Calhoun S."/>
            <person name="Haridas S."/>
            <person name="Kuo A."/>
            <person name="Mondo S."/>
            <person name="Pangilinan J."/>
            <person name="Riley R."/>
            <person name="Labutti K."/>
            <person name="Andreopoulos B."/>
            <person name="Lipzen A."/>
            <person name="Chen C."/>
            <person name="Yanf M."/>
            <person name="Daum C."/>
            <person name="Ng V."/>
            <person name="Clum A."/>
            <person name="Ohm R."/>
            <person name="Martin F."/>
            <person name="Silar P."/>
            <person name="Natvig D."/>
            <person name="Lalanne C."/>
            <person name="Gautier V."/>
            <person name="Ament-Velasquez S.L."/>
            <person name="Kruys A."/>
            <person name="Hutchinson M.I."/>
            <person name="Powell A.J."/>
            <person name="Barry K."/>
            <person name="Miller A.N."/>
            <person name="Grigoriev I.V."/>
            <person name="Debuchy R."/>
            <person name="Gladieux P."/>
            <person name="Thoren M.H."/>
            <person name="Johannesson H."/>
        </authorList>
    </citation>
    <scope>NUCLEOTIDE SEQUENCE</scope>
    <source>
        <strain evidence="10">CBS 103.79</strain>
    </source>
</reference>
<comment type="cofactor">
    <cofactor evidence="1 8">
        <name>Zn(2+)</name>
        <dbReference type="ChEBI" id="CHEBI:29105"/>
    </cofactor>
</comment>
<protein>
    <submittedName>
        <fullName evidence="10">Sorbitol dehydrogenase</fullName>
    </submittedName>
</protein>
<keyword evidence="7" id="KW-0520">NAD</keyword>
<comment type="similarity">
    <text evidence="3 8">Belongs to the zinc-containing alcohol dehydrogenase family.</text>
</comment>
<keyword evidence="5 8" id="KW-0862">Zinc</keyword>
<gene>
    <name evidence="10" type="ORF">C8A05DRAFT_35570</name>
</gene>
<dbReference type="GO" id="GO:0003939">
    <property type="term" value="F:L-iditol 2-dehydrogenase (NAD+) activity"/>
    <property type="evidence" value="ECO:0007669"/>
    <property type="project" value="TreeGrafter"/>
</dbReference>
<dbReference type="InterPro" id="IPR020843">
    <property type="entry name" value="ER"/>
</dbReference>
<evidence type="ECO:0000313" key="11">
    <source>
        <dbReference type="Proteomes" id="UP001303889"/>
    </source>
</evidence>
<dbReference type="GO" id="GO:0006062">
    <property type="term" value="P:sorbitol catabolic process"/>
    <property type="evidence" value="ECO:0007669"/>
    <property type="project" value="TreeGrafter"/>
</dbReference>
<dbReference type="Gene3D" id="3.90.180.10">
    <property type="entry name" value="Medium-chain alcohol dehydrogenases, catalytic domain"/>
    <property type="match status" value="1"/>
</dbReference>
<dbReference type="Gene3D" id="3.40.50.720">
    <property type="entry name" value="NAD(P)-binding Rossmann-like Domain"/>
    <property type="match status" value="2"/>
</dbReference>
<accession>A0AAN6RRI9</accession>
<dbReference type="PROSITE" id="PS00059">
    <property type="entry name" value="ADH_ZINC"/>
    <property type="match status" value="1"/>
</dbReference>
<evidence type="ECO:0000256" key="6">
    <source>
        <dbReference type="ARBA" id="ARBA00023002"/>
    </source>
</evidence>
<comment type="caution">
    <text evidence="10">The sequence shown here is derived from an EMBL/GenBank/DDBJ whole genome shotgun (WGS) entry which is preliminary data.</text>
</comment>
<dbReference type="PANTHER" id="PTHR43161">
    <property type="entry name" value="SORBITOL DEHYDROGENASE"/>
    <property type="match status" value="1"/>
</dbReference>
<feature type="domain" description="Enoyl reductase (ER)" evidence="9">
    <location>
        <begin position="30"/>
        <end position="449"/>
    </location>
</feature>
<dbReference type="Pfam" id="PF00107">
    <property type="entry name" value="ADH_zinc_N"/>
    <property type="match status" value="1"/>
</dbReference>
<evidence type="ECO:0000256" key="2">
    <source>
        <dbReference type="ARBA" id="ARBA00004921"/>
    </source>
</evidence>
<comment type="pathway">
    <text evidence="2">Carbohydrate degradation.</text>
</comment>
<dbReference type="AlphaFoldDB" id="A0AAN6RRI9"/>
<dbReference type="Proteomes" id="UP001303889">
    <property type="component" value="Unassembled WGS sequence"/>
</dbReference>
<name>A0AAN6RRI9_9PEZI</name>
<keyword evidence="6" id="KW-0560">Oxidoreductase</keyword>
<dbReference type="PANTHER" id="PTHR43161:SF7">
    <property type="entry name" value="SORBITOL DEHYDROGENASE"/>
    <property type="match status" value="1"/>
</dbReference>
<dbReference type="InterPro" id="IPR002328">
    <property type="entry name" value="ADH_Zn_CS"/>
</dbReference>
<evidence type="ECO:0000256" key="3">
    <source>
        <dbReference type="ARBA" id="ARBA00008072"/>
    </source>
</evidence>
<dbReference type="InterPro" id="IPR036291">
    <property type="entry name" value="NAD(P)-bd_dom_sf"/>
</dbReference>
<proteinExistence type="inferred from homology"/>
<keyword evidence="4 8" id="KW-0479">Metal-binding</keyword>
<sequence length="455" mass="47836">MAPSATGEPAPMHLPAASKASTINASVLHGPRDLRMERRNIEDPSIGELQIAVHTTGICGSDVSYYKKFANGDLCACMPLSLGHESSGTVVAIGPQVTGYSIGDRVALEVGIPCGQCGICRRGRYNLCKRMRFRSSAKSVPHFQGTLQERINHPAVWCHKLPDSISFDAAALLEPLSVAIHAVNRAQPTPGSTALVIGAGAVGLLTAAMARQSGCSTVTIADVDQGRVDFAIAKGFATHGYVVPQPLHTSSSCSSLYNGSSTASSSGSTSPSSSGTSTPLVDGVLTPATTLSISSQFDYAKSLAAEMLSLTSSPTSSAFLDDLADEDDGVDVTFECTGKEVCMHTSLYATRAGGKVIMVGMGTPVQTIPMSVAHLREIDILGIFRYANTYATGIRLLCARERAMKSGMGGLLLPSLDEMVTHRFKGLEEAHRAFELASRTVDAEGRLVLKVVIEA</sequence>
<dbReference type="EMBL" id="MU855638">
    <property type="protein sequence ID" value="KAK3900782.1"/>
    <property type="molecule type" value="Genomic_DNA"/>
</dbReference>
<reference evidence="10" key="1">
    <citation type="journal article" date="2023" name="Mol. Phylogenet. Evol.">
        <title>Genome-scale phylogeny and comparative genomics of the fungal order Sordariales.</title>
        <authorList>
            <person name="Hensen N."/>
            <person name="Bonometti L."/>
            <person name="Westerberg I."/>
            <person name="Brannstrom I.O."/>
            <person name="Guillou S."/>
            <person name="Cros-Aarteil S."/>
            <person name="Calhoun S."/>
            <person name="Haridas S."/>
            <person name="Kuo A."/>
            <person name="Mondo S."/>
            <person name="Pangilinan J."/>
            <person name="Riley R."/>
            <person name="LaButti K."/>
            <person name="Andreopoulos B."/>
            <person name="Lipzen A."/>
            <person name="Chen C."/>
            <person name="Yan M."/>
            <person name="Daum C."/>
            <person name="Ng V."/>
            <person name="Clum A."/>
            <person name="Steindorff A."/>
            <person name="Ohm R.A."/>
            <person name="Martin F."/>
            <person name="Silar P."/>
            <person name="Natvig D.O."/>
            <person name="Lalanne C."/>
            <person name="Gautier V."/>
            <person name="Ament-Velasquez S.L."/>
            <person name="Kruys A."/>
            <person name="Hutchinson M.I."/>
            <person name="Powell A.J."/>
            <person name="Barry K."/>
            <person name="Miller A.N."/>
            <person name="Grigoriev I.V."/>
            <person name="Debuchy R."/>
            <person name="Gladieux P."/>
            <person name="Hiltunen Thoren M."/>
            <person name="Johannesson H."/>
        </authorList>
    </citation>
    <scope>NUCLEOTIDE SEQUENCE</scope>
    <source>
        <strain evidence="10">CBS 103.79</strain>
    </source>
</reference>
<evidence type="ECO:0000256" key="4">
    <source>
        <dbReference type="ARBA" id="ARBA00022723"/>
    </source>
</evidence>
<evidence type="ECO:0000256" key="8">
    <source>
        <dbReference type="RuleBase" id="RU361277"/>
    </source>
</evidence>
<organism evidence="10 11">
    <name type="scientific">Staphylotrichum tortipilum</name>
    <dbReference type="NCBI Taxonomy" id="2831512"/>
    <lineage>
        <taxon>Eukaryota</taxon>
        <taxon>Fungi</taxon>
        <taxon>Dikarya</taxon>
        <taxon>Ascomycota</taxon>
        <taxon>Pezizomycotina</taxon>
        <taxon>Sordariomycetes</taxon>
        <taxon>Sordariomycetidae</taxon>
        <taxon>Sordariales</taxon>
        <taxon>Chaetomiaceae</taxon>
        <taxon>Staphylotrichum</taxon>
    </lineage>
</organism>
<dbReference type="InterPro" id="IPR013154">
    <property type="entry name" value="ADH-like_N"/>
</dbReference>
<evidence type="ECO:0000256" key="5">
    <source>
        <dbReference type="ARBA" id="ARBA00022833"/>
    </source>
</evidence>
<keyword evidence="11" id="KW-1185">Reference proteome</keyword>
<dbReference type="CDD" id="cd05285">
    <property type="entry name" value="sorbitol_DH"/>
    <property type="match status" value="1"/>
</dbReference>
<dbReference type="Pfam" id="PF08240">
    <property type="entry name" value="ADH_N"/>
    <property type="match status" value="1"/>
</dbReference>
<dbReference type="GO" id="GO:0008270">
    <property type="term" value="F:zinc ion binding"/>
    <property type="evidence" value="ECO:0007669"/>
    <property type="project" value="InterPro"/>
</dbReference>